<evidence type="ECO:0000313" key="3">
    <source>
        <dbReference type="Proteomes" id="UP001610563"/>
    </source>
</evidence>
<sequence length="449" mass="48448">MNWSSQSYGPDGPWQAVTILVGSNEQPVALYPGASFASTIFSDKICANSTLSDTCYAASAGTYNESQSTTSISLDDADNSSSSWNVFYWAVQGGSRQVRVADQVTLYETSIPNVSFTTIYDTYQTYPNAHSYPVTVGNLALGGPRLRDTTSGLSLNMIASYLYATSRIPSYSYGMHIGSVNPPIPGSLVLGGYDRSRIVGEASSQPLMDSAGVLQIVLRDIGIGVAEGVSPSPSLAGRHRGGLFLQDQTENMDTPLPRLVTVDPTKPYMYLPKATCTAIASFFPISFDTGLGLYLWDRTSNEYSTLTSSPAYISFTFSKDGSTSSVQNITIRVPLRLLNLTLQEPLVKGRNLTYFPCFLSTDTPVLGRAFLQAAFVAVNWAEGENNGTWGLGQAPGPRMKPSADITSIAVRDRAFRGGEQGAWEETWAGHWTPLEDPAAVDHNVPATHM</sequence>
<protein>
    <submittedName>
        <fullName evidence="2">Aspartic peptidase domain-containing protein</fullName>
    </submittedName>
</protein>
<dbReference type="Gene3D" id="2.40.70.10">
    <property type="entry name" value="Acid Proteases"/>
    <property type="match status" value="2"/>
</dbReference>
<name>A0ABR4FPU4_9EURO</name>
<dbReference type="InterPro" id="IPR033121">
    <property type="entry name" value="PEPTIDASE_A1"/>
</dbReference>
<organism evidence="2 3">
    <name type="scientific">Aspergillus keveii</name>
    <dbReference type="NCBI Taxonomy" id="714993"/>
    <lineage>
        <taxon>Eukaryota</taxon>
        <taxon>Fungi</taxon>
        <taxon>Dikarya</taxon>
        <taxon>Ascomycota</taxon>
        <taxon>Pezizomycotina</taxon>
        <taxon>Eurotiomycetes</taxon>
        <taxon>Eurotiomycetidae</taxon>
        <taxon>Eurotiales</taxon>
        <taxon>Aspergillaceae</taxon>
        <taxon>Aspergillus</taxon>
        <taxon>Aspergillus subgen. Nidulantes</taxon>
    </lineage>
</organism>
<evidence type="ECO:0000259" key="1">
    <source>
        <dbReference type="PROSITE" id="PS51767"/>
    </source>
</evidence>
<dbReference type="SUPFAM" id="SSF50630">
    <property type="entry name" value="Acid proteases"/>
    <property type="match status" value="1"/>
</dbReference>
<reference evidence="2 3" key="1">
    <citation type="submission" date="2024-07" db="EMBL/GenBank/DDBJ databases">
        <title>Section-level genome sequencing and comparative genomics of Aspergillus sections Usti and Cavernicolus.</title>
        <authorList>
            <consortium name="Lawrence Berkeley National Laboratory"/>
            <person name="Nybo J.L."/>
            <person name="Vesth T.C."/>
            <person name="Theobald S."/>
            <person name="Frisvad J.C."/>
            <person name="Larsen T.O."/>
            <person name="Kjaerboelling I."/>
            <person name="Rothschild-Mancinelli K."/>
            <person name="Lyhne E.K."/>
            <person name="Kogle M.E."/>
            <person name="Barry K."/>
            <person name="Clum A."/>
            <person name="Na H."/>
            <person name="Ledsgaard L."/>
            <person name="Lin J."/>
            <person name="Lipzen A."/>
            <person name="Kuo A."/>
            <person name="Riley R."/>
            <person name="Mondo S."/>
            <person name="Labutti K."/>
            <person name="Haridas S."/>
            <person name="Pangalinan J."/>
            <person name="Salamov A.A."/>
            <person name="Simmons B.A."/>
            <person name="Magnuson J.K."/>
            <person name="Chen J."/>
            <person name="Drula E."/>
            <person name="Henrissat B."/>
            <person name="Wiebenga A."/>
            <person name="Lubbers R.J."/>
            <person name="Gomes A.C."/>
            <person name="Makela M.R."/>
            <person name="Stajich J."/>
            <person name="Grigoriev I.V."/>
            <person name="Mortensen U.H."/>
            <person name="De Vries R.P."/>
            <person name="Baker S.E."/>
            <person name="Andersen M.R."/>
        </authorList>
    </citation>
    <scope>NUCLEOTIDE SEQUENCE [LARGE SCALE GENOMIC DNA]</scope>
    <source>
        <strain evidence="2 3">CBS 209.92</strain>
    </source>
</reference>
<feature type="domain" description="Peptidase A1" evidence="1">
    <location>
        <begin position="15"/>
        <end position="392"/>
    </location>
</feature>
<dbReference type="PROSITE" id="PS51767">
    <property type="entry name" value="PEPTIDASE_A1"/>
    <property type="match status" value="1"/>
</dbReference>
<comment type="caution">
    <text evidence="2">The sequence shown here is derived from an EMBL/GenBank/DDBJ whole genome shotgun (WGS) entry which is preliminary data.</text>
</comment>
<dbReference type="EMBL" id="JBFTWV010000150">
    <property type="protein sequence ID" value="KAL2785255.1"/>
    <property type="molecule type" value="Genomic_DNA"/>
</dbReference>
<proteinExistence type="predicted"/>
<accession>A0ABR4FPU4</accession>
<gene>
    <name evidence="2" type="ORF">BJX66DRAFT_343269</name>
</gene>
<dbReference type="Proteomes" id="UP001610563">
    <property type="component" value="Unassembled WGS sequence"/>
</dbReference>
<keyword evidence="3" id="KW-1185">Reference proteome</keyword>
<evidence type="ECO:0000313" key="2">
    <source>
        <dbReference type="EMBL" id="KAL2785255.1"/>
    </source>
</evidence>
<dbReference type="InterPro" id="IPR021109">
    <property type="entry name" value="Peptidase_aspartic_dom_sf"/>
</dbReference>
<dbReference type="Pfam" id="PF00026">
    <property type="entry name" value="Asp"/>
    <property type="match status" value="1"/>
</dbReference>